<sequence>MGTIAVGLGLAAIVTLIIRQMIKDKKAGKSLQCGGDCKHCGGHCSSNNDVR</sequence>
<proteinExistence type="predicted"/>
<reference evidence="1 2" key="1">
    <citation type="submission" date="2016-11" db="EMBL/GenBank/DDBJ databases">
        <authorList>
            <person name="Jaros S."/>
            <person name="Januszkiewicz K."/>
            <person name="Wedrychowicz H."/>
        </authorList>
    </citation>
    <scope>NUCLEOTIDE SEQUENCE [LARGE SCALE GENOMIC DNA]</scope>
    <source>
        <strain evidence="1 2">DSM 15480</strain>
    </source>
</reference>
<evidence type="ECO:0000313" key="2">
    <source>
        <dbReference type="Proteomes" id="UP000184301"/>
    </source>
</evidence>
<keyword evidence="2" id="KW-1185">Reference proteome</keyword>
<dbReference type="AlphaFoldDB" id="A0A1M6NKG9"/>
<dbReference type="Proteomes" id="UP000184301">
    <property type="component" value="Unassembled WGS sequence"/>
</dbReference>
<organism evidence="1 2">
    <name type="scientific">Hespellia stercorisuis DSM 15480</name>
    <dbReference type="NCBI Taxonomy" id="1121950"/>
    <lineage>
        <taxon>Bacteria</taxon>
        <taxon>Bacillati</taxon>
        <taxon>Bacillota</taxon>
        <taxon>Clostridia</taxon>
        <taxon>Lachnospirales</taxon>
        <taxon>Lachnospiraceae</taxon>
        <taxon>Hespellia</taxon>
    </lineage>
</organism>
<protein>
    <submittedName>
        <fullName evidence="1">Virus attachment protein p12 family protein</fullName>
    </submittedName>
</protein>
<evidence type="ECO:0000313" key="1">
    <source>
        <dbReference type="EMBL" id="SHJ96189.1"/>
    </source>
</evidence>
<name>A0A1M6NKG9_9FIRM</name>
<accession>A0A1M6NKG9</accession>
<dbReference type="EMBL" id="FQZY01000023">
    <property type="protein sequence ID" value="SHJ96189.1"/>
    <property type="molecule type" value="Genomic_DNA"/>
</dbReference>
<dbReference type="STRING" id="1121950.SAMN02745243_01846"/>
<gene>
    <name evidence="1" type="ORF">SAMN02745243_01846</name>
</gene>
<dbReference type="Pfam" id="PF12669">
    <property type="entry name" value="FeoB_associated"/>
    <property type="match status" value="1"/>
</dbReference>
<dbReference type="OrthoDB" id="2062448at2"/>
<dbReference type="RefSeq" id="WP_073108953.1">
    <property type="nucleotide sequence ID" value="NZ_FQZY01000023.1"/>
</dbReference>